<dbReference type="PANTHER" id="PTHR42938">
    <property type="entry name" value="FORMATE DEHYDROGENASE 1"/>
    <property type="match status" value="1"/>
</dbReference>
<dbReference type="PANTHER" id="PTHR42938:SF9">
    <property type="entry name" value="FORMATE DEHYDROGENASE 1"/>
    <property type="match status" value="1"/>
</dbReference>
<sequence>IIGCGNIGSLVLEKMRGFGMKILVCDPYLGKERYKELGIEHVHFDDILKESDIITIHVPVTEETRGMFHMDKFRLMKKSAVI</sequence>
<organism evidence="2">
    <name type="scientific">marine sediment metagenome</name>
    <dbReference type="NCBI Taxonomy" id="412755"/>
    <lineage>
        <taxon>unclassified sequences</taxon>
        <taxon>metagenomes</taxon>
        <taxon>ecological metagenomes</taxon>
    </lineage>
</organism>
<dbReference type="SUPFAM" id="SSF51735">
    <property type="entry name" value="NAD(P)-binding Rossmann-fold domains"/>
    <property type="match status" value="1"/>
</dbReference>
<feature type="non-terminal residue" evidence="2">
    <location>
        <position position="1"/>
    </location>
</feature>
<dbReference type="InterPro" id="IPR006140">
    <property type="entry name" value="D-isomer_DH_NAD-bd"/>
</dbReference>
<reference evidence="2" key="1">
    <citation type="journal article" date="2014" name="Front. Microbiol.">
        <title>High frequency of phylogenetically diverse reductive dehalogenase-homologous genes in deep subseafloor sedimentary metagenomes.</title>
        <authorList>
            <person name="Kawai M."/>
            <person name="Futagami T."/>
            <person name="Toyoda A."/>
            <person name="Takaki Y."/>
            <person name="Nishi S."/>
            <person name="Hori S."/>
            <person name="Arai W."/>
            <person name="Tsubouchi T."/>
            <person name="Morono Y."/>
            <person name="Uchiyama I."/>
            <person name="Ito T."/>
            <person name="Fujiyama A."/>
            <person name="Inagaki F."/>
            <person name="Takami H."/>
        </authorList>
    </citation>
    <scope>NUCLEOTIDE SEQUENCE</scope>
    <source>
        <strain evidence="2">Expedition CK06-06</strain>
    </source>
</reference>
<feature type="non-terminal residue" evidence="2">
    <location>
        <position position="82"/>
    </location>
</feature>
<dbReference type="EMBL" id="BARW01041878">
    <property type="protein sequence ID" value="GAJ18690.1"/>
    <property type="molecule type" value="Genomic_DNA"/>
</dbReference>
<gene>
    <name evidence="2" type="ORF">S12H4_62431</name>
</gene>
<dbReference type="AlphaFoldDB" id="X1VZM0"/>
<dbReference type="Pfam" id="PF02826">
    <property type="entry name" value="2-Hacid_dh_C"/>
    <property type="match status" value="1"/>
</dbReference>
<evidence type="ECO:0000259" key="1">
    <source>
        <dbReference type="Pfam" id="PF02826"/>
    </source>
</evidence>
<comment type="caution">
    <text evidence="2">The sequence shown here is derived from an EMBL/GenBank/DDBJ whole genome shotgun (WGS) entry which is preliminary data.</text>
</comment>
<dbReference type="GO" id="GO:0051287">
    <property type="term" value="F:NAD binding"/>
    <property type="evidence" value="ECO:0007669"/>
    <property type="project" value="InterPro"/>
</dbReference>
<name>X1VZM0_9ZZZZ</name>
<feature type="domain" description="D-isomer specific 2-hydroxyacid dehydrogenase NAD-binding" evidence="1">
    <location>
        <begin position="1"/>
        <end position="82"/>
    </location>
</feature>
<accession>X1VZM0</accession>
<dbReference type="InterPro" id="IPR036291">
    <property type="entry name" value="NAD(P)-bd_dom_sf"/>
</dbReference>
<proteinExistence type="predicted"/>
<protein>
    <recommendedName>
        <fullName evidence="1">D-isomer specific 2-hydroxyacid dehydrogenase NAD-binding domain-containing protein</fullName>
    </recommendedName>
</protein>
<evidence type="ECO:0000313" key="2">
    <source>
        <dbReference type="EMBL" id="GAJ18690.1"/>
    </source>
</evidence>
<dbReference type="Gene3D" id="3.40.50.720">
    <property type="entry name" value="NAD(P)-binding Rossmann-like Domain"/>
    <property type="match status" value="1"/>
</dbReference>